<dbReference type="EMBL" id="DF849311">
    <property type="protein sequence ID" value="GAT56534.1"/>
    <property type="molecule type" value="Genomic_DNA"/>
</dbReference>
<evidence type="ECO:0000256" key="1">
    <source>
        <dbReference type="SAM" id="MobiDB-lite"/>
    </source>
</evidence>
<feature type="region of interest" description="Disordered" evidence="1">
    <location>
        <begin position="575"/>
        <end position="609"/>
    </location>
</feature>
<organism evidence="2 3">
    <name type="scientific">Mycena chlorophos</name>
    <name type="common">Agaric fungus</name>
    <name type="synonym">Agaricus chlorophos</name>
    <dbReference type="NCBI Taxonomy" id="658473"/>
    <lineage>
        <taxon>Eukaryota</taxon>
        <taxon>Fungi</taxon>
        <taxon>Dikarya</taxon>
        <taxon>Basidiomycota</taxon>
        <taxon>Agaricomycotina</taxon>
        <taxon>Agaricomycetes</taxon>
        <taxon>Agaricomycetidae</taxon>
        <taxon>Agaricales</taxon>
        <taxon>Marasmiineae</taxon>
        <taxon>Mycenaceae</taxon>
        <taxon>Mycena</taxon>
    </lineage>
</organism>
<gene>
    <name evidence="2" type="ORF">MCHLO_13179</name>
</gene>
<dbReference type="Proteomes" id="UP000815677">
    <property type="component" value="Unassembled WGS sequence"/>
</dbReference>
<keyword evidence="3" id="KW-1185">Reference proteome</keyword>
<evidence type="ECO:0000313" key="3">
    <source>
        <dbReference type="Proteomes" id="UP000815677"/>
    </source>
</evidence>
<sequence length="641" mass="70017">MTRSKVRSNRRAAALPMALDGQSSSSSFPPEICAVICEMLEPDRDGLIAVSTLTKAFRGEAQRVLFHTVDLTTASGSDDALARWCCSLSGRTRVGELVRVLVVELPPPPLASSARLGSESSLLATALRKCTNLTHFTMHHSRNDTTASGLPREWDDRALLKWLSPDCAARFTVFRLGYPASAGPRKQFWDKQTGIRLLSLAYVSGGPCPLRDEQLPALVGVEVSAIETLPVSRALQRIQLNLTGNKPTDSDWWSSTWNWQLRIPSPNGFSTTLTMLNIVFTKRNLSAVLVEGLPHLAESLPNLRCLGFKEERFSSKPAHMAGISQQSLQTPISSLAKHRRLETLVLCTYSVFALRWIDGATNHWQMLALESSAPDFGRAVMQSNPSVKRVVLGCFLRSEAAESLQVASPGGESEMREADLKAWLRKFEKTCTLEREAGSGGDATVTNGHGFEFERVTNGCHGGMRMQTGLRGRGRDGWRKKTQDGSLCVCLWRARWAGRDEATGSCEEVFEVPSGCASSWVRSRLQGCSTPSPGCSAISVASGPAAVASLPQVVLALVLPERYATLRWPSSYSVEYPPSTTSTSSGGATRYRAFSSPRPHFERSSLPSRRRQRLLGRMSRAYAAFAHILCAMPNPISASTA</sequence>
<protein>
    <recommendedName>
        <fullName evidence="4">F-box domain-containing protein</fullName>
    </recommendedName>
</protein>
<accession>A0ABQ0LZN8</accession>
<proteinExistence type="predicted"/>
<name>A0ABQ0LZN8_MYCCL</name>
<evidence type="ECO:0008006" key="4">
    <source>
        <dbReference type="Google" id="ProtNLM"/>
    </source>
</evidence>
<feature type="compositionally biased region" description="Low complexity" evidence="1">
    <location>
        <begin position="575"/>
        <end position="585"/>
    </location>
</feature>
<reference evidence="2" key="1">
    <citation type="submission" date="2014-09" db="EMBL/GenBank/DDBJ databases">
        <title>Genome sequence of the luminous mushroom Mycena chlorophos for searching fungal bioluminescence genes.</title>
        <authorList>
            <person name="Tanaka Y."/>
            <person name="Kasuga D."/>
            <person name="Oba Y."/>
            <person name="Hase S."/>
            <person name="Sato K."/>
            <person name="Oba Y."/>
            <person name="Sakakibara Y."/>
        </authorList>
    </citation>
    <scope>NUCLEOTIDE SEQUENCE</scope>
</reference>
<evidence type="ECO:0000313" key="2">
    <source>
        <dbReference type="EMBL" id="GAT56534.1"/>
    </source>
</evidence>